<sequence>MASTPSSQPSHLTNNGVLILWGCVDPNTVDEEALNDWWTNEHLPERIRLPGFRQAHRYRALERKHGKNEYLALYEASDTEDLASEEYLHALNNPTERTVQFMPCLARMNRFACNKIWFKHSPVSISDQRSKTPNLLFLVVYHCDDSAAGLGHAPVRLIREHLEKRHPDHVDSTQILEVNPHITRAGSSSKSYDGVQFFQFDSADGGNATKTANKFIALFYIADGSATGNPLDSEWLDHVANSLGSTGIHVEFVNSYELIASLRESSIAC</sequence>
<gene>
    <name evidence="1" type="ORF">BDW02DRAFT_507694</name>
</gene>
<dbReference type="InterPro" id="IPR011008">
    <property type="entry name" value="Dimeric_a/b-barrel"/>
</dbReference>
<dbReference type="SUPFAM" id="SSF54909">
    <property type="entry name" value="Dimeric alpha+beta barrel"/>
    <property type="match status" value="1"/>
</dbReference>
<reference evidence="1" key="1">
    <citation type="submission" date="2020-01" db="EMBL/GenBank/DDBJ databases">
        <authorList>
            <consortium name="DOE Joint Genome Institute"/>
            <person name="Haridas S."/>
            <person name="Albert R."/>
            <person name="Binder M."/>
            <person name="Bloem J."/>
            <person name="Labutti K."/>
            <person name="Salamov A."/>
            <person name="Andreopoulos B."/>
            <person name="Baker S.E."/>
            <person name="Barry K."/>
            <person name="Bills G."/>
            <person name="Bluhm B.H."/>
            <person name="Cannon C."/>
            <person name="Castanera R."/>
            <person name="Culley D.E."/>
            <person name="Daum C."/>
            <person name="Ezra D."/>
            <person name="Gonzalez J.B."/>
            <person name="Henrissat B."/>
            <person name="Kuo A."/>
            <person name="Liang C."/>
            <person name="Lipzen A."/>
            <person name="Lutzoni F."/>
            <person name="Magnuson J."/>
            <person name="Mondo S."/>
            <person name="Nolan M."/>
            <person name="Ohm R."/>
            <person name="Pangilinan J."/>
            <person name="Park H.-J."/>
            <person name="Ramirez L."/>
            <person name="Alfaro M."/>
            <person name="Sun H."/>
            <person name="Tritt A."/>
            <person name="Yoshinaga Y."/>
            <person name="Zwiers L.-H."/>
            <person name="Turgeon B.G."/>
            <person name="Goodwin S.B."/>
            <person name="Spatafora J.W."/>
            <person name="Crous P.W."/>
            <person name="Grigoriev I.V."/>
        </authorList>
    </citation>
    <scope>NUCLEOTIDE SEQUENCE</scope>
    <source>
        <strain evidence="1">P77</strain>
    </source>
</reference>
<name>A0A6A5K0E9_9PLEO</name>
<dbReference type="Proteomes" id="UP000800040">
    <property type="component" value="Unassembled WGS sequence"/>
</dbReference>
<evidence type="ECO:0008006" key="3">
    <source>
        <dbReference type="Google" id="ProtNLM"/>
    </source>
</evidence>
<accession>A0A6A5K0E9</accession>
<proteinExistence type="predicted"/>
<keyword evidence="2" id="KW-1185">Reference proteome</keyword>
<organism evidence="1 2">
    <name type="scientific">Decorospora gaudefroyi</name>
    <dbReference type="NCBI Taxonomy" id="184978"/>
    <lineage>
        <taxon>Eukaryota</taxon>
        <taxon>Fungi</taxon>
        <taxon>Dikarya</taxon>
        <taxon>Ascomycota</taxon>
        <taxon>Pezizomycotina</taxon>
        <taxon>Dothideomycetes</taxon>
        <taxon>Pleosporomycetidae</taxon>
        <taxon>Pleosporales</taxon>
        <taxon>Pleosporineae</taxon>
        <taxon>Pleosporaceae</taxon>
        <taxon>Decorospora</taxon>
    </lineage>
</organism>
<protein>
    <recommendedName>
        <fullName evidence="3">ABM domain-containing protein</fullName>
    </recommendedName>
</protein>
<evidence type="ECO:0000313" key="2">
    <source>
        <dbReference type="Proteomes" id="UP000800040"/>
    </source>
</evidence>
<dbReference type="EMBL" id="ML975398">
    <property type="protein sequence ID" value="KAF1830379.1"/>
    <property type="molecule type" value="Genomic_DNA"/>
</dbReference>
<evidence type="ECO:0000313" key="1">
    <source>
        <dbReference type="EMBL" id="KAF1830379.1"/>
    </source>
</evidence>
<dbReference type="AlphaFoldDB" id="A0A6A5K0E9"/>
<dbReference type="OrthoDB" id="2851338at2759"/>